<protein>
    <submittedName>
        <fullName evidence="1">Uncharacterized protein</fullName>
    </submittedName>
</protein>
<dbReference type="STRING" id="282676.B6F84_04380"/>
<dbReference type="EMBL" id="CP020477">
    <property type="protein sequence ID" value="ARM77061.1"/>
    <property type="molecule type" value="Genomic_DNA"/>
</dbReference>
<organism evidence="1 2">
    <name type="scientific">Acidianus manzaensis</name>
    <dbReference type="NCBI Taxonomy" id="282676"/>
    <lineage>
        <taxon>Archaea</taxon>
        <taxon>Thermoproteota</taxon>
        <taxon>Thermoprotei</taxon>
        <taxon>Sulfolobales</taxon>
        <taxon>Sulfolobaceae</taxon>
        <taxon>Acidianus</taxon>
    </lineage>
</organism>
<evidence type="ECO:0000313" key="1">
    <source>
        <dbReference type="EMBL" id="ARM77061.1"/>
    </source>
</evidence>
<keyword evidence="2" id="KW-1185">Reference proteome</keyword>
<dbReference type="AlphaFoldDB" id="A0A1W6K3D8"/>
<name>A0A1W6K3D8_9CREN</name>
<dbReference type="Proteomes" id="UP000193404">
    <property type="component" value="Chromosome"/>
</dbReference>
<dbReference type="OrthoDB" id="38263at2157"/>
<dbReference type="KEGG" id="aman:B6F84_04380"/>
<reference evidence="1 2" key="1">
    <citation type="submission" date="2017-03" db="EMBL/GenBank/DDBJ databases">
        <title>Sulfur activation and transportation mechanism of thermophilic Archaea Acidianus manzaensis YN-25.</title>
        <authorList>
            <person name="Ma Y."/>
            <person name="Yang Y."/>
            <person name="Xia J."/>
        </authorList>
    </citation>
    <scope>NUCLEOTIDE SEQUENCE [LARGE SCALE GENOMIC DNA]</scope>
    <source>
        <strain evidence="1 2">YN-25</strain>
    </source>
</reference>
<accession>A0A1W6K3D8</accession>
<evidence type="ECO:0000313" key="2">
    <source>
        <dbReference type="Proteomes" id="UP000193404"/>
    </source>
</evidence>
<gene>
    <name evidence="1" type="ORF">B6F84_04380</name>
</gene>
<proteinExistence type="predicted"/>
<sequence length="79" mass="9460">MICKHEEKIPIHCEEEMKYKQKGNFRKIDVLVCENCKEEIPMPKHCGVPMLYVDEDYYPVYDLNENEILEMKKAYEGES</sequence>